<dbReference type="InterPro" id="IPR050547">
    <property type="entry name" value="DEAD_box_RNA_helicases"/>
</dbReference>
<gene>
    <name evidence="8" type="ORF">KALB_5231</name>
</gene>
<dbReference type="HOGENOM" id="CLU_010520_1_0_11"/>
<keyword evidence="9" id="KW-1185">Reference proteome</keyword>
<dbReference type="STRING" id="1449976.KALB_5231"/>
<name>W5WBN7_9PSEU</name>
<dbReference type="GO" id="GO:0003723">
    <property type="term" value="F:RNA binding"/>
    <property type="evidence" value="ECO:0007669"/>
    <property type="project" value="TreeGrafter"/>
</dbReference>
<feature type="domain" description="Helicase ATP-binding" evidence="7">
    <location>
        <begin position="28"/>
        <end position="228"/>
    </location>
</feature>
<keyword evidence="6" id="KW-0051">Antiviral defense</keyword>
<protein>
    <recommendedName>
        <fullName evidence="1">RNA helicase</fullName>
        <ecNumber evidence="1">3.6.4.13</ecNumber>
    </recommendedName>
</protein>
<keyword evidence="3" id="KW-0378">Hydrolase</keyword>
<dbReference type="GO" id="GO:0003724">
    <property type="term" value="F:RNA helicase activity"/>
    <property type="evidence" value="ECO:0007669"/>
    <property type="project" value="UniProtKB-EC"/>
</dbReference>
<evidence type="ECO:0000313" key="9">
    <source>
        <dbReference type="Proteomes" id="UP000019225"/>
    </source>
</evidence>
<dbReference type="InterPro" id="IPR027417">
    <property type="entry name" value="P-loop_NTPase"/>
</dbReference>
<evidence type="ECO:0000256" key="3">
    <source>
        <dbReference type="ARBA" id="ARBA00022801"/>
    </source>
</evidence>
<accession>W5WBN7</accession>
<dbReference type="PATRIC" id="fig|1449976.3.peg.5253"/>
<sequence>MGGVSSIGFDELVGRAFKQDVEPYAYQRALAVEGFPQVLRVSTGAGKTAAAVLPWLWWRRFHPDKSARDATPRRLVVVLPQRALVEQTVDKATSWLDNLGLTGVEDGVGVHVLLGGASTDEQAWMMAPERDAVLVGTQDMVLSRLLMRGYAQQRASWPISFGLLHADSLFVFDEVQLMGPGLPTSLQLEGLRTVLDTGLKSRSMWMSATVDPAELATADHPVPTTVLGLSEQDKAGSLRARLEGTRWVEHAELPTQPARYPRTVAELALARHRPGTRTLVIVNTVDRAVAIHRALTTLGPAPSVVLVHSRFRPGDRATHLDAVLAAPTGAGTIAISTQVLEAGVDTSAAVLITEVASWPSIVQRAGRCNREGTDHDAQLLWMRPPGKGFAAPYREDDLTHAEEALRAWEGVAVTAGQLMEKDVPQYRPVWSELRRWDLVELFDTTPDVHGNDVDVTRWIRDAEDLTVSVAWRPIRDTDISEWRFPAREELCPAPVTAVRERLARPGQLARVYDRTDSTWRSATAADVRAGAVLVLDAGQGGYDPQTGFAATSTTPGARTHTALRGRRLTSVIA</sequence>
<proteinExistence type="predicted"/>
<dbReference type="InterPro" id="IPR014001">
    <property type="entry name" value="Helicase_ATP-bd"/>
</dbReference>
<dbReference type="GO" id="GO:0005524">
    <property type="term" value="F:ATP binding"/>
    <property type="evidence" value="ECO:0007669"/>
    <property type="project" value="UniProtKB-KW"/>
</dbReference>
<dbReference type="eggNOG" id="COG1203">
    <property type="taxonomic scope" value="Bacteria"/>
</dbReference>
<dbReference type="Pfam" id="PF00270">
    <property type="entry name" value="DEAD"/>
    <property type="match status" value="1"/>
</dbReference>
<evidence type="ECO:0000256" key="1">
    <source>
        <dbReference type="ARBA" id="ARBA00012552"/>
    </source>
</evidence>
<dbReference type="EMBL" id="CP007155">
    <property type="protein sequence ID" value="AHH98593.1"/>
    <property type="molecule type" value="Genomic_DNA"/>
</dbReference>
<dbReference type="PANTHER" id="PTHR47963:SF8">
    <property type="entry name" value="ATP-DEPENDENT RNA HELICASE DEAD"/>
    <property type="match status" value="1"/>
</dbReference>
<evidence type="ECO:0000256" key="5">
    <source>
        <dbReference type="ARBA" id="ARBA00022840"/>
    </source>
</evidence>
<organism evidence="8 9">
    <name type="scientific">Kutzneria albida DSM 43870</name>
    <dbReference type="NCBI Taxonomy" id="1449976"/>
    <lineage>
        <taxon>Bacteria</taxon>
        <taxon>Bacillati</taxon>
        <taxon>Actinomycetota</taxon>
        <taxon>Actinomycetes</taxon>
        <taxon>Pseudonocardiales</taxon>
        <taxon>Pseudonocardiaceae</taxon>
        <taxon>Kutzneria</taxon>
    </lineage>
</organism>
<keyword evidence="2" id="KW-0547">Nucleotide-binding</keyword>
<evidence type="ECO:0000256" key="4">
    <source>
        <dbReference type="ARBA" id="ARBA00022806"/>
    </source>
</evidence>
<evidence type="ECO:0000256" key="2">
    <source>
        <dbReference type="ARBA" id="ARBA00022741"/>
    </source>
</evidence>
<keyword evidence="5" id="KW-0067">ATP-binding</keyword>
<dbReference type="GO" id="GO:0016787">
    <property type="term" value="F:hydrolase activity"/>
    <property type="evidence" value="ECO:0007669"/>
    <property type="project" value="UniProtKB-KW"/>
</dbReference>
<dbReference type="SMART" id="SM00487">
    <property type="entry name" value="DEXDc"/>
    <property type="match status" value="1"/>
</dbReference>
<dbReference type="Gene3D" id="3.40.50.300">
    <property type="entry name" value="P-loop containing nucleotide triphosphate hydrolases"/>
    <property type="match status" value="2"/>
</dbReference>
<dbReference type="InterPro" id="IPR011545">
    <property type="entry name" value="DEAD/DEAH_box_helicase_dom"/>
</dbReference>
<dbReference type="RefSeq" id="WP_158510811.1">
    <property type="nucleotide sequence ID" value="NZ_CP007155.1"/>
</dbReference>
<dbReference type="InterPro" id="IPR054712">
    <property type="entry name" value="Cas3-like_dom"/>
</dbReference>
<evidence type="ECO:0000259" key="7">
    <source>
        <dbReference type="PROSITE" id="PS51192"/>
    </source>
</evidence>
<dbReference type="PROSITE" id="PS51192">
    <property type="entry name" value="HELICASE_ATP_BIND_1"/>
    <property type="match status" value="1"/>
</dbReference>
<dbReference type="OrthoDB" id="9810236at2"/>
<keyword evidence="4" id="KW-0347">Helicase</keyword>
<evidence type="ECO:0000313" key="8">
    <source>
        <dbReference type="EMBL" id="AHH98593.1"/>
    </source>
</evidence>
<evidence type="ECO:0000256" key="6">
    <source>
        <dbReference type="ARBA" id="ARBA00023118"/>
    </source>
</evidence>
<dbReference type="SUPFAM" id="SSF52540">
    <property type="entry name" value="P-loop containing nucleoside triphosphate hydrolases"/>
    <property type="match status" value="1"/>
</dbReference>
<dbReference type="PANTHER" id="PTHR47963">
    <property type="entry name" value="DEAD-BOX ATP-DEPENDENT RNA HELICASE 47, MITOCHONDRIAL"/>
    <property type="match status" value="1"/>
</dbReference>
<dbReference type="Proteomes" id="UP000019225">
    <property type="component" value="Chromosome"/>
</dbReference>
<dbReference type="EC" id="3.6.4.13" evidence="1"/>
<dbReference type="Pfam" id="PF22590">
    <property type="entry name" value="Cas3-like_C_2"/>
    <property type="match status" value="1"/>
</dbReference>
<dbReference type="KEGG" id="kal:KALB_5231"/>
<dbReference type="AlphaFoldDB" id="W5WBN7"/>
<reference evidence="8 9" key="1">
    <citation type="journal article" date="2014" name="BMC Genomics">
        <title>Complete genome sequence of producer of the glycopeptide antibiotic Aculeximycin Kutzneria albida DSM 43870T, a representative of minor genus of Pseudonocardiaceae.</title>
        <authorList>
            <person name="Rebets Y."/>
            <person name="Tokovenko B."/>
            <person name="Lushchyk I."/>
            <person name="Ruckert C."/>
            <person name="Zaburannyi N."/>
            <person name="Bechthold A."/>
            <person name="Kalinowski J."/>
            <person name="Luzhetskyy A."/>
        </authorList>
    </citation>
    <scope>NUCLEOTIDE SEQUENCE [LARGE SCALE GENOMIC DNA]</scope>
    <source>
        <strain evidence="8">DSM 43870</strain>
    </source>
</reference>
<dbReference type="GO" id="GO:0051607">
    <property type="term" value="P:defense response to virus"/>
    <property type="evidence" value="ECO:0007669"/>
    <property type="project" value="UniProtKB-KW"/>
</dbReference>